<evidence type="ECO:0000256" key="11">
    <source>
        <dbReference type="ARBA" id="ARBA00034808"/>
    </source>
</evidence>
<dbReference type="GO" id="GO:0006260">
    <property type="term" value="P:DNA replication"/>
    <property type="evidence" value="ECO:0007669"/>
    <property type="project" value="InterPro"/>
</dbReference>
<dbReference type="CDD" id="cd18807">
    <property type="entry name" value="SF1_C_UvrD"/>
    <property type="match status" value="1"/>
</dbReference>
<organism evidence="17 18">
    <name type="scientific">Marinobacterium nitratireducens</name>
    <dbReference type="NCBI Taxonomy" id="518897"/>
    <lineage>
        <taxon>Bacteria</taxon>
        <taxon>Pseudomonadati</taxon>
        <taxon>Pseudomonadota</taxon>
        <taxon>Gammaproteobacteria</taxon>
        <taxon>Oceanospirillales</taxon>
        <taxon>Oceanospirillaceae</taxon>
        <taxon>Marinobacterium</taxon>
    </lineage>
</organism>
<dbReference type="Gene3D" id="1.10.10.160">
    <property type="match status" value="1"/>
</dbReference>
<dbReference type="FunFam" id="1.10.10.160:FF:000001">
    <property type="entry name" value="ATP-dependent DNA helicase"/>
    <property type="match status" value="1"/>
</dbReference>
<dbReference type="GO" id="GO:0043138">
    <property type="term" value="F:3'-5' DNA helicase activity"/>
    <property type="evidence" value="ECO:0007669"/>
    <property type="project" value="UniProtKB-EC"/>
</dbReference>
<dbReference type="GO" id="GO:0033202">
    <property type="term" value="C:DNA helicase complex"/>
    <property type="evidence" value="ECO:0007669"/>
    <property type="project" value="TreeGrafter"/>
</dbReference>
<reference evidence="17 18" key="1">
    <citation type="journal article" date="2014" name="Int. J. Syst. Evol. Microbiol.">
        <title>Complete genome sequence of Corynebacterium casei LMG S-19264T (=DSM 44701T), isolated from a smear-ripened cheese.</title>
        <authorList>
            <consortium name="US DOE Joint Genome Institute (JGI-PGF)"/>
            <person name="Walter F."/>
            <person name="Albersmeier A."/>
            <person name="Kalinowski J."/>
            <person name="Ruckert C."/>
        </authorList>
    </citation>
    <scope>NUCLEOTIDE SEQUENCE [LARGE SCALE GENOMIC DNA]</scope>
    <source>
        <strain evidence="17 18">CGMCC 1.7286</strain>
    </source>
</reference>
<dbReference type="FunFam" id="1.10.486.10:FF:000003">
    <property type="entry name" value="ATP-dependent DNA helicase"/>
    <property type="match status" value="1"/>
</dbReference>
<sequence length="776" mass="87637">MNLPVHQVKILDTHTAIDTRSRTCAAPAQPEHNAAAMDVTPILDSLNDAQREAVSAPMQNLLVLAGAGSGKTRVLVHRIAWLIQAEGLSPYSIMAVTFTNKAAREMRGRIEELLGLNPHGMWVGTFHGLAHRLLRAHWRDAGLPDNFQIMDSDDQLRLIKRLAKEMGLDDQRWPARQFQWYINAQKDEGLRSAHIEPSHDLFQRTMLNLYIAYEQACERGGMIDFGELLLRSLELLRDRSPALLRHYQERFRYVLVDEFQDTNAIQYAWLRLLCGDERKLMAVGDDDQSIYGWRGARIENIQNLPDHFPGTETIRLEQNYRSTNSILKAANAVIGNNLGRLGKQLWTEGADGEPLSLYAAFNEQDEARFIVDRIQQWVHEGNLRADCAVLYRSNAQSRIIEEMLIRAGVPYRIYGGQRFYDRLEIKNALAYLRLIASRHDDTAMERVINVPTRGIGTRTIEIVRERARAEGHSMWRAASEIVEQKLLPARAANALRAFLDLIEALDAGTVGTALHEQTEHVIQKSGLIEHHEKEKGEKAQSRIENLEELVTAARQFAGSWQEDADTEDAVARTPLTAFLDQAALDAGEAQADDYQDSVQMMTLHSAKGLEFPLVFLAGMEEGLFPHKMSIEEGGRLEEERRLCYVGITRAMQKLYLTFAESRRLHGQENFNRPSRFIHEVPAELIEEVRLNAQVRRPLTARPDSGQGLFHSGSDSLSSAEVPASEIRLGQRVRHAKFGEGIVVNYEGSGAKARLQVNFDDEGAKWLVLGYAKLEPL</sequence>
<dbReference type="CDD" id="cd17932">
    <property type="entry name" value="DEXQc_UvrD"/>
    <property type="match status" value="1"/>
</dbReference>
<evidence type="ECO:0000256" key="12">
    <source>
        <dbReference type="ARBA" id="ARBA00034923"/>
    </source>
</evidence>
<dbReference type="EC" id="5.6.2.4" evidence="11"/>
<dbReference type="Proteomes" id="UP000599578">
    <property type="component" value="Unassembled WGS sequence"/>
</dbReference>
<evidence type="ECO:0000256" key="6">
    <source>
        <dbReference type="ARBA" id="ARBA00022840"/>
    </source>
</evidence>
<dbReference type="InterPro" id="IPR005753">
    <property type="entry name" value="DNA_helicase_ATP-dep_UvrD"/>
</dbReference>
<dbReference type="GO" id="GO:0009314">
    <property type="term" value="P:response to radiation"/>
    <property type="evidence" value="ECO:0007669"/>
    <property type="project" value="UniProtKB-ARBA"/>
</dbReference>
<evidence type="ECO:0000256" key="14">
    <source>
        <dbReference type="PROSITE-ProRule" id="PRU00560"/>
    </source>
</evidence>
<evidence type="ECO:0000256" key="5">
    <source>
        <dbReference type="ARBA" id="ARBA00022806"/>
    </source>
</evidence>
<comment type="catalytic activity">
    <reaction evidence="13">
        <text>ATP + H2O = ADP + phosphate + H(+)</text>
        <dbReference type="Rhea" id="RHEA:13065"/>
        <dbReference type="ChEBI" id="CHEBI:15377"/>
        <dbReference type="ChEBI" id="CHEBI:15378"/>
        <dbReference type="ChEBI" id="CHEBI:30616"/>
        <dbReference type="ChEBI" id="CHEBI:43474"/>
        <dbReference type="ChEBI" id="CHEBI:456216"/>
        <dbReference type="EC" id="5.6.2.4"/>
    </reaction>
</comment>
<dbReference type="InterPro" id="IPR013986">
    <property type="entry name" value="DExx_box_DNA_helicase_dom_sf"/>
</dbReference>
<evidence type="ECO:0000256" key="13">
    <source>
        <dbReference type="ARBA" id="ARBA00048988"/>
    </source>
</evidence>
<dbReference type="EMBL" id="BMLT01000002">
    <property type="protein sequence ID" value="GGO77215.1"/>
    <property type="molecule type" value="Genomic_DNA"/>
</dbReference>
<keyword evidence="5 14" id="KW-0347">Helicase</keyword>
<dbReference type="Gene3D" id="3.40.50.300">
    <property type="entry name" value="P-loop containing nucleotide triphosphate hydrolases"/>
    <property type="match status" value="2"/>
</dbReference>
<evidence type="ECO:0000256" key="8">
    <source>
        <dbReference type="ARBA" id="ARBA00023204"/>
    </source>
</evidence>
<keyword evidence="2 14" id="KW-0547">Nucleotide-binding</keyword>
<dbReference type="GO" id="GO:0005829">
    <property type="term" value="C:cytosol"/>
    <property type="evidence" value="ECO:0007669"/>
    <property type="project" value="TreeGrafter"/>
</dbReference>
<evidence type="ECO:0000259" key="15">
    <source>
        <dbReference type="PROSITE" id="PS51198"/>
    </source>
</evidence>
<comment type="similarity">
    <text evidence="1">Belongs to the helicase family. UvrD subfamily.</text>
</comment>
<dbReference type="Pfam" id="PF21196">
    <property type="entry name" value="PcrA_UvrD_tudor"/>
    <property type="match status" value="1"/>
</dbReference>
<keyword evidence="18" id="KW-1185">Reference proteome</keyword>
<dbReference type="GO" id="GO:0005524">
    <property type="term" value="F:ATP binding"/>
    <property type="evidence" value="ECO:0007669"/>
    <property type="project" value="UniProtKB-UniRule"/>
</dbReference>
<feature type="domain" description="UvrD-like helicase C-terminal" evidence="16">
    <location>
        <begin position="324"/>
        <end position="608"/>
    </location>
</feature>
<evidence type="ECO:0000256" key="2">
    <source>
        <dbReference type="ARBA" id="ARBA00022741"/>
    </source>
</evidence>
<protein>
    <recommendedName>
        <fullName evidence="11">DNA 3'-5' helicase</fullName>
        <ecNumber evidence="11">5.6.2.4</ecNumber>
    </recommendedName>
    <alternativeName>
        <fullName evidence="12">DNA 3'-5' helicase II</fullName>
    </alternativeName>
</protein>
<dbReference type="NCBIfam" id="NF008743">
    <property type="entry name" value="PRK11773.1"/>
    <property type="match status" value="1"/>
</dbReference>
<dbReference type="PANTHER" id="PTHR11070:SF2">
    <property type="entry name" value="ATP-DEPENDENT DNA HELICASE SRS2"/>
    <property type="match status" value="1"/>
</dbReference>
<keyword evidence="7" id="KW-0238">DNA-binding</keyword>
<dbReference type="Gene3D" id="1.10.486.10">
    <property type="entry name" value="PCRA, domain 4"/>
    <property type="match status" value="1"/>
</dbReference>
<dbReference type="PANTHER" id="PTHR11070">
    <property type="entry name" value="UVRD / RECB / PCRA DNA HELICASE FAMILY MEMBER"/>
    <property type="match status" value="1"/>
</dbReference>
<dbReference type="PROSITE" id="PS51198">
    <property type="entry name" value="UVRD_HELICASE_ATP_BIND"/>
    <property type="match status" value="1"/>
</dbReference>
<feature type="binding site" evidence="14">
    <location>
        <begin position="65"/>
        <end position="72"/>
    </location>
    <ligand>
        <name>ATP</name>
        <dbReference type="ChEBI" id="CHEBI:30616"/>
    </ligand>
</feature>
<dbReference type="SUPFAM" id="SSF52540">
    <property type="entry name" value="P-loop containing nucleoside triphosphate hydrolases"/>
    <property type="match status" value="1"/>
</dbReference>
<keyword evidence="6 14" id="KW-0067">ATP-binding</keyword>
<dbReference type="GO" id="GO:0003677">
    <property type="term" value="F:DNA binding"/>
    <property type="evidence" value="ECO:0007669"/>
    <property type="project" value="UniProtKB-KW"/>
</dbReference>
<keyword evidence="9" id="KW-0413">Isomerase</keyword>
<evidence type="ECO:0000259" key="16">
    <source>
        <dbReference type="PROSITE" id="PS51217"/>
    </source>
</evidence>
<feature type="domain" description="UvrD-like helicase ATP-binding" evidence="15">
    <location>
        <begin position="44"/>
        <end position="323"/>
    </location>
</feature>
<evidence type="ECO:0000256" key="9">
    <source>
        <dbReference type="ARBA" id="ARBA00023235"/>
    </source>
</evidence>
<dbReference type="InterPro" id="IPR014016">
    <property type="entry name" value="UvrD-like_ATP-bd"/>
</dbReference>
<evidence type="ECO:0000256" key="10">
    <source>
        <dbReference type="ARBA" id="ARBA00034617"/>
    </source>
</evidence>
<evidence type="ECO:0000256" key="1">
    <source>
        <dbReference type="ARBA" id="ARBA00009922"/>
    </source>
</evidence>
<dbReference type="AlphaFoldDB" id="A0A918DQE8"/>
<keyword evidence="8" id="KW-0234">DNA repair</keyword>
<proteinExistence type="inferred from homology"/>
<dbReference type="Pfam" id="PF00580">
    <property type="entry name" value="UvrD-helicase"/>
    <property type="match status" value="1"/>
</dbReference>
<evidence type="ECO:0000313" key="18">
    <source>
        <dbReference type="Proteomes" id="UP000599578"/>
    </source>
</evidence>
<dbReference type="InterPro" id="IPR000212">
    <property type="entry name" value="DNA_helicase_UvrD/REP"/>
</dbReference>
<name>A0A918DQE8_9GAMM</name>
<dbReference type="PROSITE" id="PS51217">
    <property type="entry name" value="UVRD_HELICASE_CTER"/>
    <property type="match status" value="1"/>
</dbReference>
<evidence type="ECO:0000313" key="17">
    <source>
        <dbReference type="EMBL" id="GGO77215.1"/>
    </source>
</evidence>
<dbReference type="InterPro" id="IPR014017">
    <property type="entry name" value="DNA_helicase_UvrD-like_C"/>
</dbReference>
<dbReference type="Pfam" id="PF13361">
    <property type="entry name" value="UvrD_C"/>
    <property type="match status" value="1"/>
</dbReference>
<dbReference type="GO" id="GO:0000725">
    <property type="term" value="P:recombinational repair"/>
    <property type="evidence" value="ECO:0007669"/>
    <property type="project" value="TreeGrafter"/>
</dbReference>
<dbReference type="FunFam" id="3.40.50.300:FF:001201">
    <property type="entry name" value="ATP-dependent DNA helicase UvrD2"/>
    <property type="match status" value="1"/>
</dbReference>
<dbReference type="InterPro" id="IPR027417">
    <property type="entry name" value="P-loop_NTPase"/>
</dbReference>
<gene>
    <name evidence="17" type="primary">uvrD</name>
    <name evidence="17" type="ORF">GCM10011348_06220</name>
</gene>
<comment type="caution">
    <text evidence="17">The sequence shown here is derived from an EMBL/GenBank/DDBJ whole genome shotgun (WGS) entry which is preliminary data.</text>
</comment>
<keyword evidence="4 14" id="KW-0378">Hydrolase</keyword>
<dbReference type="GO" id="GO:0016787">
    <property type="term" value="F:hydrolase activity"/>
    <property type="evidence" value="ECO:0007669"/>
    <property type="project" value="UniProtKB-UniRule"/>
</dbReference>
<evidence type="ECO:0000256" key="4">
    <source>
        <dbReference type="ARBA" id="ARBA00022801"/>
    </source>
</evidence>
<dbReference type="NCBIfam" id="TIGR01075">
    <property type="entry name" value="uvrD"/>
    <property type="match status" value="1"/>
</dbReference>
<evidence type="ECO:0000256" key="7">
    <source>
        <dbReference type="ARBA" id="ARBA00023125"/>
    </source>
</evidence>
<keyword evidence="3" id="KW-0227">DNA damage</keyword>
<comment type="catalytic activity">
    <reaction evidence="10">
        <text>Couples ATP hydrolysis with the unwinding of duplex DNA by translocating in the 3'-5' direction.</text>
        <dbReference type="EC" id="5.6.2.4"/>
    </reaction>
</comment>
<evidence type="ECO:0000256" key="3">
    <source>
        <dbReference type="ARBA" id="ARBA00022763"/>
    </source>
</evidence>
<accession>A0A918DQE8</accession>